<keyword evidence="1 6" id="KW-0479">Metal-binding</keyword>
<keyword evidence="5 7" id="KW-0111">Calcium/phospholipid-binding</keyword>
<dbReference type="GO" id="GO:0005544">
    <property type="term" value="F:calcium-dependent phospholipid binding"/>
    <property type="evidence" value="ECO:0007669"/>
    <property type="project" value="UniProtKB-KW"/>
</dbReference>
<dbReference type="GO" id="GO:0009408">
    <property type="term" value="P:response to heat"/>
    <property type="evidence" value="ECO:0007669"/>
    <property type="project" value="TreeGrafter"/>
</dbReference>
<evidence type="ECO:0000256" key="3">
    <source>
        <dbReference type="ARBA" id="ARBA00022837"/>
    </source>
</evidence>
<dbReference type="InterPro" id="IPR009118">
    <property type="entry name" value="AnnexinD_plant"/>
</dbReference>
<evidence type="ECO:0000256" key="4">
    <source>
        <dbReference type="ARBA" id="ARBA00023216"/>
    </source>
</evidence>
<dbReference type="PRINTS" id="PR01814">
    <property type="entry name" value="ANNEXINPLANT"/>
</dbReference>
<feature type="binding site" evidence="6">
    <location>
        <position position="298"/>
    </location>
    <ligand>
        <name>Ca(2+)</name>
        <dbReference type="ChEBI" id="CHEBI:29108"/>
        <label>3</label>
    </ligand>
</feature>
<dbReference type="Gene3D" id="1.10.220.10">
    <property type="entry name" value="Annexin"/>
    <property type="match status" value="4"/>
</dbReference>
<dbReference type="PRINTS" id="PR00196">
    <property type="entry name" value="ANNEXIN"/>
</dbReference>
<gene>
    <name evidence="8" type="ORF">FH972_010890</name>
</gene>
<evidence type="ECO:0000256" key="7">
    <source>
        <dbReference type="RuleBase" id="RU003540"/>
    </source>
</evidence>
<keyword evidence="4 7" id="KW-0041">Annexin</keyword>
<dbReference type="OrthoDB" id="37886at2759"/>
<sequence length="314" mass="35715">MATLIAPDQFSPVEDAEALRNACKGWGTDEKAIIKILGHRNATQRKQIRQAYEELYEEDLVKRLESELSGDFEKAVYRWILDPADRDAVLANVAVRKAESNFHVIIEISCILSPEELLVVRRAYQSRYKRSLEEDVAAHTTGDLRQLLVALVSAYRYDGHEVNERLAKSEADILHDAIKDKAFNHEEVTRILSTRSKTQLRAIFNRYKDEHDTSITKNLSGDPHSDLQKALRAAIRCINDPKKYFEKLVCNAIKGVGTDEEALTRVIVTRAERDLNGIKELYYQRNSVSLDHAVAKETSGDYKAFLLTLLGKED</sequence>
<reference evidence="8 9" key="1">
    <citation type="submission" date="2019-06" db="EMBL/GenBank/DDBJ databases">
        <title>A chromosomal-level reference genome of Carpinus fangiana (Coryloideae, Betulaceae).</title>
        <authorList>
            <person name="Yang X."/>
            <person name="Wang Z."/>
            <person name="Zhang L."/>
            <person name="Hao G."/>
            <person name="Liu J."/>
            <person name="Yang Y."/>
        </authorList>
    </citation>
    <scope>NUCLEOTIDE SEQUENCE [LARGE SCALE GENOMIC DNA]</scope>
    <source>
        <strain evidence="8">Cfa_2016G</strain>
        <tissue evidence="8">Leaf</tissue>
    </source>
</reference>
<protein>
    <recommendedName>
        <fullName evidence="7">Annexin</fullName>
    </recommendedName>
</protein>
<feature type="binding site" evidence="6">
    <location>
        <position position="67"/>
    </location>
    <ligand>
        <name>Ca(2+)</name>
        <dbReference type="ChEBI" id="CHEBI:29108"/>
        <label>1</label>
    </ligand>
</feature>
<evidence type="ECO:0000256" key="6">
    <source>
        <dbReference type="PIRSR" id="PIRSR609118-1"/>
    </source>
</evidence>
<dbReference type="PROSITE" id="PS00223">
    <property type="entry name" value="ANNEXIN_1"/>
    <property type="match status" value="1"/>
</dbReference>
<dbReference type="GO" id="GO:0009409">
    <property type="term" value="P:response to cold"/>
    <property type="evidence" value="ECO:0007669"/>
    <property type="project" value="TreeGrafter"/>
</dbReference>
<evidence type="ECO:0000256" key="2">
    <source>
        <dbReference type="ARBA" id="ARBA00022737"/>
    </source>
</evidence>
<evidence type="ECO:0000256" key="5">
    <source>
        <dbReference type="ARBA" id="ARBA00023302"/>
    </source>
</evidence>
<feature type="binding site" evidence="6">
    <location>
        <position position="25"/>
    </location>
    <ligand>
        <name>Ca(2+)</name>
        <dbReference type="ChEBI" id="CHEBI:29108"/>
        <label>1</label>
    </ligand>
</feature>
<dbReference type="InterPro" id="IPR018502">
    <property type="entry name" value="Annexin_repeat"/>
</dbReference>
<dbReference type="EMBL" id="CM017324">
    <property type="protein sequence ID" value="KAE8038370.1"/>
    <property type="molecule type" value="Genomic_DNA"/>
</dbReference>
<evidence type="ECO:0000313" key="9">
    <source>
        <dbReference type="Proteomes" id="UP000327013"/>
    </source>
</evidence>
<feature type="binding site" evidence="6">
    <location>
        <position position="295"/>
    </location>
    <ligand>
        <name>Ca(2+)</name>
        <dbReference type="ChEBI" id="CHEBI:29108"/>
        <label>3</label>
    </ligand>
</feature>
<organism evidence="8 9">
    <name type="scientific">Carpinus fangiana</name>
    <dbReference type="NCBI Taxonomy" id="176857"/>
    <lineage>
        <taxon>Eukaryota</taxon>
        <taxon>Viridiplantae</taxon>
        <taxon>Streptophyta</taxon>
        <taxon>Embryophyta</taxon>
        <taxon>Tracheophyta</taxon>
        <taxon>Spermatophyta</taxon>
        <taxon>Magnoliopsida</taxon>
        <taxon>eudicotyledons</taxon>
        <taxon>Gunneridae</taxon>
        <taxon>Pentapetalae</taxon>
        <taxon>rosids</taxon>
        <taxon>fabids</taxon>
        <taxon>Fagales</taxon>
        <taxon>Betulaceae</taxon>
        <taxon>Carpinus</taxon>
    </lineage>
</organism>
<dbReference type="Proteomes" id="UP000327013">
    <property type="component" value="Chromosome 4"/>
</dbReference>
<feature type="binding site" evidence="6">
    <location>
        <position position="253"/>
    </location>
    <ligand>
        <name>Ca(2+)</name>
        <dbReference type="ChEBI" id="CHEBI:29108"/>
        <label>2</label>
    </ligand>
</feature>
<dbReference type="InterPro" id="IPR001464">
    <property type="entry name" value="Annexin"/>
</dbReference>
<keyword evidence="3 6" id="KW-0106">Calcium</keyword>
<dbReference type="InterPro" id="IPR037104">
    <property type="entry name" value="Annexin_sf"/>
</dbReference>
<comment type="similarity">
    <text evidence="7">Belongs to the annexin family.</text>
</comment>
<dbReference type="GO" id="GO:0005737">
    <property type="term" value="C:cytoplasm"/>
    <property type="evidence" value="ECO:0007669"/>
    <property type="project" value="TreeGrafter"/>
</dbReference>
<name>A0A660KRM8_9ROSI</name>
<dbReference type="PANTHER" id="PTHR10502">
    <property type="entry name" value="ANNEXIN"/>
    <property type="match status" value="1"/>
</dbReference>
<proteinExistence type="inferred from homology"/>
<dbReference type="FunFam" id="1.10.220.10:FF:000001">
    <property type="entry name" value="Annexin"/>
    <property type="match status" value="1"/>
</dbReference>
<accession>A0A660KRM8</accession>
<dbReference type="Pfam" id="PF00191">
    <property type="entry name" value="Annexin"/>
    <property type="match status" value="4"/>
</dbReference>
<dbReference type="GO" id="GO:0009651">
    <property type="term" value="P:response to salt stress"/>
    <property type="evidence" value="ECO:0007669"/>
    <property type="project" value="TreeGrafter"/>
</dbReference>
<feature type="binding site" evidence="6">
    <location>
        <position position="297"/>
    </location>
    <ligand>
        <name>Ca(2+)</name>
        <dbReference type="ChEBI" id="CHEBI:29108"/>
        <label>2</label>
    </ligand>
</feature>
<dbReference type="AlphaFoldDB" id="A0A660KRM8"/>
<dbReference type="SMART" id="SM00335">
    <property type="entry name" value="ANX"/>
    <property type="match status" value="4"/>
</dbReference>
<dbReference type="SUPFAM" id="SSF47874">
    <property type="entry name" value="Annexin"/>
    <property type="match status" value="1"/>
</dbReference>
<comment type="domain">
    <text evidence="7">A pair of annexin repeats may form one binding site for calcium and phospholipid.</text>
</comment>
<evidence type="ECO:0000256" key="1">
    <source>
        <dbReference type="ARBA" id="ARBA00022723"/>
    </source>
</evidence>
<dbReference type="GO" id="GO:0005886">
    <property type="term" value="C:plasma membrane"/>
    <property type="evidence" value="ECO:0007669"/>
    <property type="project" value="TreeGrafter"/>
</dbReference>
<feature type="binding site" evidence="6">
    <location>
        <position position="27"/>
    </location>
    <ligand>
        <name>Ca(2+)</name>
        <dbReference type="ChEBI" id="CHEBI:29108"/>
        <label>1</label>
    </ligand>
</feature>
<dbReference type="FunFam" id="1.10.220.10:FF:000009">
    <property type="entry name" value="Annexin"/>
    <property type="match status" value="1"/>
</dbReference>
<dbReference type="PANTHER" id="PTHR10502:SF204">
    <property type="entry name" value="ANNEXIN"/>
    <property type="match status" value="1"/>
</dbReference>
<keyword evidence="2 7" id="KW-0677">Repeat</keyword>
<dbReference type="FunFam" id="1.10.220.10:FF:000006">
    <property type="entry name" value="Annexin"/>
    <property type="match status" value="1"/>
</dbReference>
<dbReference type="FunFam" id="1.10.220.10:FF:000008">
    <property type="entry name" value="Annexin"/>
    <property type="match status" value="1"/>
</dbReference>
<feature type="binding site" evidence="6">
    <location>
        <position position="257"/>
    </location>
    <ligand>
        <name>Ca(2+)</name>
        <dbReference type="ChEBI" id="CHEBI:29108"/>
        <label>2</label>
    </ligand>
</feature>
<dbReference type="GO" id="GO:0009414">
    <property type="term" value="P:response to water deprivation"/>
    <property type="evidence" value="ECO:0007669"/>
    <property type="project" value="TreeGrafter"/>
</dbReference>
<dbReference type="GO" id="GO:0005509">
    <property type="term" value="F:calcium ion binding"/>
    <property type="evidence" value="ECO:0007669"/>
    <property type="project" value="InterPro"/>
</dbReference>
<dbReference type="GO" id="GO:0001786">
    <property type="term" value="F:phosphatidylserine binding"/>
    <property type="evidence" value="ECO:0007669"/>
    <property type="project" value="TreeGrafter"/>
</dbReference>
<keyword evidence="9" id="KW-1185">Reference proteome</keyword>
<dbReference type="PROSITE" id="PS51897">
    <property type="entry name" value="ANNEXIN_2"/>
    <property type="match status" value="4"/>
</dbReference>
<evidence type="ECO:0000313" key="8">
    <source>
        <dbReference type="EMBL" id="KAE8038370.1"/>
    </source>
</evidence>
<dbReference type="InterPro" id="IPR018252">
    <property type="entry name" value="Annexin_repeat_CS"/>
</dbReference>